<evidence type="ECO:0008006" key="7">
    <source>
        <dbReference type="Google" id="ProtNLM"/>
    </source>
</evidence>
<evidence type="ECO:0000256" key="2">
    <source>
        <dbReference type="PROSITE-ProRule" id="PRU00339"/>
    </source>
</evidence>
<proteinExistence type="predicted"/>
<feature type="repeat" description="TPR" evidence="2">
    <location>
        <begin position="672"/>
        <end position="705"/>
    </location>
</feature>
<dbReference type="InterPro" id="IPR051829">
    <property type="entry name" value="Multiheme_Cytochr_ET"/>
</dbReference>
<evidence type="ECO:0000259" key="3">
    <source>
        <dbReference type="Pfam" id="PF09699"/>
    </source>
</evidence>
<name>A4BRA5_9GAMM</name>
<keyword evidence="1" id="KW-0732">Signal</keyword>
<dbReference type="PROSITE" id="PS50005">
    <property type="entry name" value="TPR"/>
    <property type="match status" value="2"/>
</dbReference>
<dbReference type="InterPro" id="IPR019734">
    <property type="entry name" value="TPR_rpt"/>
</dbReference>
<dbReference type="Pfam" id="PF14559">
    <property type="entry name" value="TPR_19"/>
    <property type="match status" value="1"/>
</dbReference>
<feature type="domain" description="Doubled CXXCH motif" evidence="3">
    <location>
        <begin position="355"/>
        <end position="382"/>
    </location>
</feature>
<evidence type="ECO:0000259" key="4">
    <source>
        <dbReference type="Pfam" id="PF13435"/>
    </source>
</evidence>
<reference evidence="5 6" key="1">
    <citation type="submission" date="2006-02" db="EMBL/GenBank/DDBJ databases">
        <authorList>
            <person name="Waterbury J."/>
            <person name="Ferriera S."/>
            <person name="Johnson J."/>
            <person name="Kravitz S."/>
            <person name="Halpern A."/>
            <person name="Remington K."/>
            <person name="Beeson K."/>
            <person name="Tran B."/>
            <person name="Rogers Y.-H."/>
            <person name="Friedman R."/>
            <person name="Venter J.C."/>
        </authorList>
    </citation>
    <scope>NUCLEOTIDE SEQUENCE [LARGE SCALE GENOMIC DNA]</scope>
    <source>
        <strain evidence="5 6">Nb-231</strain>
    </source>
</reference>
<dbReference type="InterPro" id="IPR011990">
    <property type="entry name" value="TPR-like_helical_dom_sf"/>
</dbReference>
<sequence length="755" mass="85056">MTAKLISLFFKKLRYTHCVYYLYFLLVLAFAFPTRAAALAPSSASRTSPGNHADYVGLAKCRECHAAQTELWQGSHHALAMQPATDKTVLGNFNNIAFSYAETTSTFFKRGNTFFVRTDDADGRLKAFEIKYTFGVSPLQQYLVELPGGRLQALSIAWDSRPAEQGGQRWFHLYPGKNITHGDALHWTGRHQNWNFMCAECHSTHLEKNYDPQQRVYRTTWSEINVSCEACHGPGAKHVIWANKAHVQKGAEADKKGLTHRFGERRNIRWTHDAKTGQSVRSAPRTIDTEIQVCAACHSRRAQLFEDDRTGQPLMDSFLPSLLDEGNYHSDGQIDGEVYEYGSFIQSRMYQAGVTCSDCHEPHGLKLRKPDNGVCLQCHRTEAYETREHHFHTPQKAGAHCVDCHMPPKNFMVIDARRDHSLRIPRPDLSARLGTPNACNKCHTDKTARWSAEKIRHWYGHNPRGYQNYAKALQAARSHTENTSAELIALLQDMNQPAIARATAARELQNWLNPESFQALATALHDTDPMVRLATLESLRPLPANTRWQLIRLFLQDPVRVVRISAAELLADIPAARVPAADREVLQAAIADYMAAQTFNADDPAAHVNLGNFYTVQGKKALAERSYRLAIDLDPSWVPAYVNLADLFRRMDQDSKGEQVLRSGIRRLPQAADLRYSLGLLLVRQEDLPAALVSLRQAADLAPANAHYSYVYAMALQNAGQLREARAVVDEALEQAPNDVMLGRLRSQLRKYSHE</sequence>
<dbReference type="AlphaFoldDB" id="A4BRA5"/>
<protein>
    <recommendedName>
        <fullName evidence="7">TPR domain protein</fullName>
    </recommendedName>
</protein>
<organism evidence="5 6">
    <name type="scientific">Nitrococcus mobilis Nb-231</name>
    <dbReference type="NCBI Taxonomy" id="314278"/>
    <lineage>
        <taxon>Bacteria</taxon>
        <taxon>Pseudomonadati</taxon>
        <taxon>Pseudomonadota</taxon>
        <taxon>Gammaproteobacteria</taxon>
        <taxon>Chromatiales</taxon>
        <taxon>Ectothiorhodospiraceae</taxon>
        <taxon>Nitrococcus</taxon>
    </lineage>
</organism>
<dbReference type="eggNOG" id="COG0457">
    <property type="taxonomic scope" value="Bacteria"/>
</dbReference>
<dbReference type="HOGENOM" id="CLU_013154_0_0_6"/>
<dbReference type="SMART" id="SM00028">
    <property type="entry name" value="TPR"/>
    <property type="match status" value="4"/>
</dbReference>
<dbReference type="InterPro" id="IPR036280">
    <property type="entry name" value="Multihaem_cyt_sf"/>
</dbReference>
<dbReference type="PANTHER" id="PTHR35038">
    <property type="entry name" value="DISSIMILATORY SULFITE REDUCTASE SIRA"/>
    <property type="match status" value="1"/>
</dbReference>
<dbReference type="Pfam" id="PF13435">
    <property type="entry name" value="Cytochrome_C554"/>
    <property type="match status" value="2"/>
</dbReference>
<evidence type="ECO:0000313" key="6">
    <source>
        <dbReference type="Proteomes" id="UP000003374"/>
    </source>
</evidence>
<dbReference type="SUPFAM" id="SSF48695">
    <property type="entry name" value="Multiheme cytochromes"/>
    <property type="match status" value="1"/>
</dbReference>
<dbReference type="Gene3D" id="1.25.40.10">
    <property type="entry name" value="Tetratricopeptide repeat domain"/>
    <property type="match status" value="2"/>
</dbReference>
<comment type="caution">
    <text evidence="5">The sequence shown here is derived from an EMBL/GenBank/DDBJ whole genome shotgun (WGS) entry which is preliminary data.</text>
</comment>
<dbReference type="Gene3D" id="1.10.1130.10">
    <property type="entry name" value="Flavocytochrome C3, Chain A"/>
    <property type="match status" value="2"/>
</dbReference>
<dbReference type="SUPFAM" id="SSF48452">
    <property type="entry name" value="TPR-like"/>
    <property type="match status" value="1"/>
</dbReference>
<dbReference type="InterPro" id="IPR010177">
    <property type="entry name" value="Paired_CXXCH_1"/>
</dbReference>
<dbReference type="InterPro" id="IPR023155">
    <property type="entry name" value="Cyt_c-552/4"/>
</dbReference>
<dbReference type="EMBL" id="AAOF01000006">
    <property type="protein sequence ID" value="EAR21727.1"/>
    <property type="molecule type" value="Genomic_DNA"/>
</dbReference>
<keyword evidence="6" id="KW-1185">Reference proteome</keyword>
<dbReference type="RefSeq" id="WP_004999712.1">
    <property type="nucleotide sequence ID" value="NZ_CH672427.1"/>
</dbReference>
<dbReference type="OrthoDB" id="9814800at2"/>
<dbReference type="Pfam" id="PF13181">
    <property type="entry name" value="TPR_8"/>
    <property type="match status" value="1"/>
</dbReference>
<dbReference type="Pfam" id="PF13646">
    <property type="entry name" value="HEAT_2"/>
    <property type="match status" value="1"/>
</dbReference>
<dbReference type="InterPro" id="IPR011989">
    <property type="entry name" value="ARM-like"/>
</dbReference>
<feature type="domain" description="Cytochrome c-552/4" evidence="4">
    <location>
        <begin position="60"/>
        <end position="84"/>
    </location>
</feature>
<dbReference type="PANTHER" id="PTHR35038:SF8">
    <property type="entry name" value="C-TYPE POLYHEME CYTOCHROME OMCC"/>
    <property type="match status" value="1"/>
</dbReference>
<dbReference type="Pfam" id="PF09699">
    <property type="entry name" value="Paired_CXXCH_1"/>
    <property type="match status" value="1"/>
</dbReference>
<dbReference type="Proteomes" id="UP000003374">
    <property type="component" value="Unassembled WGS sequence"/>
</dbReference>
<accession>A4BRA5</accession>
<evidence type="ECO:0000313" key="5">
    <source>
        <dbReference type="EMBL" id="EAR21727.1"/>
    </source>
</evidence>
<keyword evidence="2" id="KW-0802">TPR repeat</keyword>
<gene>
    <name evidence="5" type="ORF">NB231_03320</name>
</gene>
<dbReference type="GO" id="GO:0016491">
    <property type="term" value="F:oxidoreductase activity"/>
    <property type="evidence" value="ECO:0007669"/>
    <property type="project" value="TreeGrafter"/>
</dbReference>
<dbReference type="Gene3D" id="1.25.10.10">
    <property type="entry name" value="Leucine-rich Repeat Variant"/>
    <property type="match status" value="1"/>
</dbReference>
<evidence type="ECO:0000256" key="1">
    <source>
        <dbReference type="ARBA" id="ARBA00022729"/>
    </source>
</evidence>
<feature type="domain" description="Cytochrome c-552/4" evidence="4">
    <location>
        <begin position="195"/>
        <end position="233"/>
    </location>
</feature>
<dbReference type="STRING" id="314278.NB231_03320"/>
<feature type="repeat" description="TPR" evidence="2">
    <location>
        <begin position="604"/>
        <end position="637"/>
    </location>
</feature>